<dbReference type="VEuPathDB" id="ToxoDB:LOC34617630"/>
<comment type="similarity">
    <text evidence="1">Belongs to the cAMP-dependent kinase regulatory chain family.</text>
</comment>
<feature type="binding site" evidence="8">
    <location>
        <position position="289"/>
    </location>
    <ligand>
        <name>3',5'-cyclic AMP</name>
        <dbReference type="ChEBI" id="CHEBI:58165"/>
        <label>2</label>
    </ligand>
</feature>
<evidence type="ECO:0000256" key="6">
    <source>
        <dbReference type="ARBA" id="ARBA00022741"/>
    </source>
</evidence>
<keyword evidence="5" id="KW-0677">Repeat</keyword>
<evidence type="ECO:0000256" key="5">
    <source>
        <dbReference type="ARBA" id="ARBA00022737"/>
    </source>
</evidence>
<feature type="region of interest" description="Disordered" evidence="9">
    <location>
        <begin position="1"/>
        <end position="56"/>
    </location>
</feature>
<proteinExistence type="inferred from homology"/>
<dbReference type="EMBL" id="JROU02000731">
    <property type="protein sequence ID" value="OEH78457.1"/>
    <property type="molecule type" value="Genomic_DNA"/>
</dbReference>
<dbReference type="FunCoup" id="A0A1D3D4S6">
    <property type="interactions" value="35"/>
</dbReference>
<feature type="binding site" evidence="8">
    <location>
        <position position="180"/>
    </location>
    <ligand>
        <name>3',5'-cyclic AMP</name>
        <dbReference type="ChEBI" id="CHEBI:58165"/>
        <label>1</label>
    </ligand>
</feature>
<keyword evidence="4 8" id="KW-0116">cAMP-binding</keyword>
<dbReference type="InterPro" id="IPR014710">
    <property type="entry name" value="RmlC-like_jellyroll"/>
</dbReference>
<dbReference type="GO" id="GO:0034236">
    <property type="term" value="F:protein kinase A catalytic subunit binding"/>
    <property type="evidence" value="ECO:0007669"/>
    <property type="project" value="TreeGrafter"/>
</dbReference>
<feature type="binding site" evidence="8">
    <location>
        <position position="298"/>
    </location>
    <ligand>
        <name>3',5'-cyclic AMP</name>
        <dbReference type="ChEBI" id="CHEBI:58165"/>
        <label>2</label>
    </ligand>
</feature>
<dbReference type="InterPro" id="IPR050503">
    <property type="entry name" value="cAMP-dep_PK_reg_su-like"/>
</dbReference>
<dbReference type="InterPro" id="IPR012198">
    <property type="entry name" value="cAMP_dep_PK_reg_su"/>
</dbReference>
<evidence type="ECO:0000256" key="8">
    <source>
        <dbReference type="PIRSR" id="PIRSR000548-1"/>
    </source>
</evidence>
<keyword evidence="3" id="KW-0597">Phosphoprotein</keyword>
<dbReference type="GO" id="GO:0004862">
    <property type="term" value="F:cAMP-dependent protein kinase inhibitor activity"/>
    <property type="evidence" value="ECO:0007669"/>
    <property type="project" value="TreeGrafter"/>
</dbReference>
<dbReference type="GO" id="GO:0005952">
    <property type="term" value="C:cAMP-dependent protein kinase complex"/>
    <property type="evidence" value="ECO:0007669"/>
    <property type="project" value="InterPro"/>
</dbReference>
<dbReference type="PRINTS" id="PR00103">
    <property type="entry name" value="CAMPKINASE"/>
</dbReference>
<accession>A0A1D3D4S6</accession>
<keyword evidence="12" id="KW-1185">Reference proteome</keyword>
<dbReference type="PIRSF" id="PIRSF000548">
    <property type="entry name" value="PK_regulatory"/>
    <property type="match status" value="1"/>
</dbReference>
<feature type="domain" description="Cyclic nucleotide-binding" evidence="10">
    <location>
        <begin position="96"/>
        <end position="221"/>
    </location>
</feature>
<dbReference type="PROSITE" id="PS00889">
    <property type="entry name" value="CNMP_BINDING_2"/>
    <property type="match status" value="2"/>
</dbReference>
<feature type="domain" description="Cyclic nucleotide-binding" evidence="10">
    <location>
        <begin position="224"/>
        <end position="322"/>
    </location>
</feature>
<name>A0A1D3D4S6_9EIME</name>
<dbReference type="InterPro" id="IPR000595">
    <property type="entry name" value="cNMP-bd_dom"/>
</dbReference>
<evidence type="ECO:0000256" key="1">
    <source>
        <dbReference type="ARBA" id="ARBA00005753"/>
    </source>
</evidence>
<dbReference type="GO" id="GO:0016301">
    <property type="term" value="F:kinase activity"/>
    <property type="evidence" value="ECO:0007669"/>
    <property type="project" value="UniProtKB-KW"/>
</dbReference>
<evidence type="ECO:0000256" key="7">
    <source>
        <dbReference type="ARBA" id="ARBA00023149"/>
    </source>
</evidence>
<dbReference type="AlphaFoldDB" id="A0A1D3D4S6"/>
<dbReference type="Gene3D" id="2.60.120.10">
    <property type="entry name" value="Jelly Rolls"/>
    <property type="match status" value="2"/>
</dbReference>
<sequence length="346" mass="38760">MSSRGKAGGRCSDVQPDKDKPLQQVTEDDLDSNEEDDDVVDELPMPSATVQAKNRQSVSAEAYGEWNKKTNFVPPVYEKTPEAKQRIQKIVDNSFLFSSLDYEDIDVVLGAFKEVSVKKGETLIQQGADGDKLYLIESGEAEVFKEITNETTQQKQTLKVNTMKEGDTVGELALMYNAPRAATVIAATDLKLWSLDRETFSHIVRDAAAKNREMYEDSLKEVELLKDVDPYERSKVADALKTQLFQAGDEIIREGQEGDTFYLLLDGEAEAIKGGKVVMEYKRGGYFGELALLKNQPRAATVKAKTNCKVAYMDRRSFKRLLEWEGGTVAFATLAESARRLQQRQL</sequence>
<feature type="compositionally biased region" description="Acidic residues" evidence="9">
    <location>
        <begin position="26"/>
        <end position="41"/>
    </location>
</feature>
<evidence type="ECO:0000313" key="11">
    <source>
        <dbReference type="EMBL" id="OEH78457.1"/>
    </source>
</evidence>
<keyword evidence="6 8" id="KW-0547">Nucleotide-binding</keyword>
<protein>
    <recommendedName>
        <fullName evidence="2">cAMP-dependent protein kinase regulatory subunit</fullName>
    </recommendedName>
</protein>
<gene>
    <name evidence="11" type="ORF">cyc_00450</name>
</gene>
<dbReference type="GO" id="GO:0005829">
    <property type="term" value="C:cytosol"/>
    <property type="evidence" value="ECO:0007669"/>
    <property type="project" value="TreeGrafter"/>
</dbReference>
<dbReference type="CDD" id="cd00038">
    <property type="entry name" value="CAP_ED"/>
    <property type="match status" value="2"/>
</dbReference>
<dbReference type="InterPro" id="IPR018490">
    <property type="entry name" value="cNMP-bd_dom_sf"/>
</dbReference>
<evidence type="ECO:0000256" key="4">
    <source>
        <dbReference type="ARBA" id="ARBA00022566"/>
    </source>
</evidence>
<dbReference type="SMART" id="SM00100">
    <property type="entry name" value="cNMP"/>
    <property type="match status" value="2"/>
</dbReference>
<dbReference type="InParanoid" id="A0A1D3D4S6"/>
<dbReference type="PROSITE" id="PS00888">
    <property type="entry name" value="CNMP_BINDING_1"/>
    <property type="match status" value="2"/>
</dbReference>
<organism evidence="11 12">
    <name type="scientific">Cyclospora cayetanensis</name>
    <dbReference type="NCBI Taxonomy" id="88456"/>
    <lineage>
        <taxon>Eukaryota</taxon>
        <taxon>Sar</taxon>
        <taxon>Alveolata</taxon>
        <taxon>Apicomplexa</taxon>
        <taxon>Conoidasida</taxon>
        <taxon>Coccidia</taxon>
        <taxon>Eucoccidiorida</taxon>
        <taxon>Eimeriorina</taxon>
        <taxon>Eimeriidae</taxon>
        <taxon>Cyclospora</taxon>
    </lineage>
</organism>
<evidence type="ECO:0000313" key="12">
    <source>
        <dbReference type="Proteomes" id="UP000095192"/>
    </source>
</evidence>
<reference evidence="11 12" key="1">
    <citation type="journal article" date="2016" name="BMC Genomics">
        <title>Comparative genomics reveals Cyclospora cayetanensis possesses coccidia-like metabolism and invasion components but unique surface antigens.</title>
        <authorList>
            <person name="Liu S."/>
            <person name="Wang L."/>
            <person name="Zheng H."/>
            <person name="Xu Z."/>
            <person name="Roellig D.M."/>
            <person name="Li N."/>
            <person name="Frace M.A."/>
            <person name="Tang K."/>
            <person name="Arrowood M.J."/>
            <person name="Moss D.M."/>
            <person name="Zhang L."/>
            <person name="Feng Y."/>
            <person name="Xiao L."/>
        </authorList>
    </citation>
    <scope>NUCLEOTIDE SEQUENCE [LARGE SCALE GENOMIC DNA]</scope>
    <source>
        <strain evidence="11 12">CHN_HEN01</strain>
    </source>
</reference>
<dbReference type="GO" id="GO:0033554">
    <property type="term" value="P:cellular response to stress"/>
    <property type="evidence" value="ECO:0007669"/>
    <property type="project" value="UniProtKB-ARBA"/>
</dbReference>
<dbReference type="PANTHER" id="PTHR11635">
    <property type="entry name" value="CAMP-DEPENDENT PROTEIN KINASE REGULATORY CHAIN"/>
    <property type="match status" value="1"/>
</dbReference>
<dbReference type="FunFam" id="2.60.120.10:FF:000039">
    <property type="entry name" value="cAMP-dependent protein kinase regulatory subunit"/>
    <property type="match status" value="1"/>
</dbReference>
<evidence type="ECO:0000256" key="2">
    <source>
        <dbReference type="ARBA" id="ARBA00020355"/>
    </source>
</evidence>
<dbReference type="VEuPathDB" id="ToxoDB:cyc_00450"/>
<dbReference type="Pfam" id="PF00027">
    <property type="entry name" value="cNMP_binding"/>
    <property type="match status" value="2"/>
</dbReference>
<evidence type="ECO:0000256" key="9">
    <source>
        <dbReference type="SAM" id="MobiDB-lite"/>
    </source>
</evidence>
<evidence type="ECO:0000256" key="3">
    <source>
        <dbReference type="ARBA" id="ARBA00022553"/>
    </source>
</evidence>
<dbReference type="InterPro" id="IPR018488">
    <property type="entry name" value="cNMP-bd_CS"/>
</dbReference>
<dbReference type="GO" id="GO:0030552">
    <property type="term" value="F:cAMP binding"/>
    <property type="evidence" value="ECO:0007669"/>
    <property type="project" value="UniProtKB-KW"/>
</dbReference>
<comment type="caution">
    <text evidence="11">The sequence shown here is derived from an EMBL/GenBank/DDBJ whole genome shotgun (WGS) entry which is preliminary data.</text>
</comment>
<dbReference type="PROSITE" id="PS50042">
    <property type="entry name" value="CNMP_BINDING_3"/>
    <property type="match status" value="2"/>
</dbReference>
<dbReference type="PANTHER" id="PTHR11635:SF152">
    <property type="entry name" value="CAMP-DEPENDENT PROTEIN KINASE TYPE I REGULATORY SUBUNIT-RELATED"/>
    <property type="match status" value="1"/>
</dbReference>
<evidence type="ECO:0000259" key="10">
    <source>
        <dbReference type="PROSITE" id="PS50042"/>
    </source>
</evidence>
<feature type="binding site" evidence="8">
    <location>
        <position position="171"/>
    </location>
    <ligand>
        <name>3',5'-cyclic AMP</name>
        <dbReference type="ChEBI" id="CHEBI:58165"/>
        <label>1</label>
    </ligand>
</feature>
<keyword evidence="7 8" id="KW-0114">cAMP</keyword>
<dbReference type="SUPFAM" id="SSF51206">
    <property type="entry name" value="cAMP-binding domain-like"/>
    <property type="match status" value="2"/>
</dbReference>
<dbReference type="Proteomes" id="UP000095192">
    <property type="component" value="Unassembled WGS sequence"/>
</dbReference>